<name>A0ABU9VQ95_9CLOT</name>
<evidence type="ECO:0000256" key="6">
    <source>
        <dbReference type="SAM" id="MobiDB-lite"/>
    </source>
</evidence>
<dbReference type="InterPro" id="IPR007168">
    <property type="entry name" value="Phageshock_PspC_N"/>
</dbReference>
<dbReference type="RefSeq" id="WP_343184720.1">
    <property type="nucleotide sequence ID" value="NZ_JBCITM010000002.1"/>
</dbReference>
<evidence type="ECO:0000256" key="7">
    <source>
        <dbReference type="SAM" id="Phobius"/>
    </source>
</evidence>
<feature type="transmembrane region" description="Helical" evidence="7">
    <location>
        <begin position="149"/>
        <end position="171"/>
    </location>
</feature>
<keyword evidence="5 7" id="KW-0472">Membrane</keyword>
<feature type="region of interest" description="Disordered" evidence="6">
    <location>
        <begin position="103"/>
        <end position="123"/>
    </location>
</feature>
<evidence type="ECO:0000256" key="5">
    <source>
        <dbReference type="ARBA" id="ARBA00023136"/>
    </source>
</evidence>
<evidence type="ECO:0000256" key="3">
    <source>
        <dbReference type="ARBA" id="ARBA00022692"/>
    </source>
</evidence>
<evidence type="ECO:0000256" key="4">
    <source>
        <dbReference type="ARBA" id="ARBA00022989"/>
    </source>
</evidence>
<comment type="subcellular location">
    <subcellularLocation>
        <location evidence="1">Cell membrane</location>
        <topology evidence="1">Single-pass membrane protein</topology>
    </subcellularLocation>
</comment>
<evidence type="ECO:0000256" key="1">
    <source>
        <dbReference type="ARBA" id="ARBA00004162"/>
    </source>
</evidence>
<dbReference type="Pfam" id="PF18917">
    <property type="entry name" value="LiaI-LiaF-like_TM1"/>
    <property type="match status" value="1"/>
</dbReference>
<organism evidence="10 11">
    <name type="scientific">Anoxynatronum sibiricum</name>
    <dbReference type="NCBI Taxonomy" id="210623"/>
    <lineage>
        <taxon>Bacteria</taxon>
        <taxon>Bacillati</taxon>
        <taxon>Bacillota</taxon>
        <taxon>Clostridia</taxon>
        <taxon>Eubacteriales</taxon>
        <taxon>Clostridiaceae</taxon>
        <taxon>Anoxynatronum</taxon>
    </lineage>
</organism>
<evidence type="ECO:0000313" key="11">
    <source>
        <dbReference type="Proteomes" id="UP001407405"/>
    </source>
</evidence>
<comment type="caution">
    <text evidence="10">The sequence shown here is derived from an EMBL/GenBank/DDBJ whole genome shotgun (WGS) entry which is preliminary data.</text>
</comment>
<accession>A0ABU9VQ95</accession>
<sequence>MEKRFYRARTDKKLAGVCAGIANYFEIDPTLVRLIWIVFTFAGGTGILAYIIAAIIMPEEPFDYFETRQQQYQSPSNQSEAADIHEVDDENTHEDHEKLYEHEPFTDTGIKTPQDKHRHSNDRERNNMTVGAILILIGVMFFSRNFFRWYWIDFSYLWPAILILIGVVMLVNKRK</sequence>
<dbReference type="EMBL" id="JBCITM010000002">
    <property type="protein sequence ID" value="MEN1759357.1"/>
    <property type="molecule type" value="Genomic_DNA"/>
</dbReference>
<feature type="domain" description="LiaI-LiaF-like transmembrane region" evidence="9">
    <location>
        <begin position="128"/>
        <end position="170"/>
    </location>
</feature>
<dbReference type="InterPro" id="IPR043726">
    <property type="entry name" value="LiaI-LiaF-like_TM1"/>
</dbReference>
<keyword evidence="4 7" id="KW-1133">Transmembrane helix</keyword>
<dbReference type="PANTHER" id="PTHR33885">
    <property type="entry name" value="PHAGE SHOCK PROTEIN C"/>
    <property type="match status" value="1"/>
</dbReference>
<dbReference type="Proteomes" id="UP001407405">
    <property type="component" value="Unassembled WGS sequence"/>
</dbReference>
<keyword evidence="3 7" id="KW-0812">Transmembrane</keyword>
<keyword evidence="11" id="KW-1185">Reference proteome</keyword>
<gene>
    <name evidence="10" type="ORF">AAIG11_02620</name>
</gene>
<evidence type="ECO:0000259" key="9">
    <source>
        <dbReference type="Pfam" id="PF18917"/>
    </source>
</evidence>
<dbReference type="InterPro" id="IPR052027">
    <property type="entry name" value="PspC"/>
</dbReference>
<feature type="domain" description="Phage shock protein PspC N-terminal" evidence="8">
    <location>
        <begin position="3"/>
        <end position="60"/>
    </location>
</feature>
<reference evidence="10 11" key="1">
    <citation type="submission" date="2024-04" db="EMBL/GenBank/DDBJ databases">
        <title>Genome sequencing and metabolic network reconstruction of aminoacids and betaine degradation by Anoxynatronum sibiricum.</title>
        <authorList>
            <person name="Detkova E.N."/>
            <person name="Boltjanskaja Y.V."/>
            <person name="Mardanov A.V."/>
            <person name="Kevbrin V."/>
        </authorList>
    </citation>
    <scope>NUCLEOTIDE SEQUENCE [LARGE SCALE GENOMIC DNA]</scope>
    <source>
        <strain evidence="10 11">Z-7981</strain>
    </source>
</reference>
<dbReference type="PANTHER" id="PTHR33885:SF3">
    <property type="entry name" value="PHAGE SHOCK PROTEIN C"/>
    <property type="match status" value="1"/>
</dbReference>
<feature type="transmembrane region" description="Helical" evidence="7">
    <location>
        <begin position="126"/>
        <end position="143"/>
    </location>
</feature>
<evidence type="ECO:0000313" key="10">
    <source>
        <dbReference type="EMBL" id="MEN1759357.1"/>
    </source>
</evidence>
<protein>
    <submittedName>
        <fullName evidence="10">PspC domain-containing protein</fullName>
    </submittedName>
</protein>
<evidence type="ECO:0000259" key="8">
    <source>
        <dbReference type="Pfam" id="PF04024"/>
    </source>
</evidence>
<evidence type="ECO:0000256" key="2">
    <source>
        <dbReference type="ARBA" id="ARBA00022475"/>
    </source>
</evidence>
<dbReference type="Pfam" id="PF04024">
    <property type="entry name" value="PspC"/>
    <property type="match status" value="1"/>
</dbReference>
<proteinExistence type="predicted"/>
<keyword evidence="2" id="KW-1003">Cell membrane</keyword>
<feature type="transmembrane region" description="Helical" evidence="7">
    <location>
        <begin position="34"/>
        <end position="56"/>
    </location>
</feature>